<feature type="domain" description="RanBD1" evidence="4">
    <location>
        <begin position="300"/>
        <end position="386"/>
    </location>
</feature>
<dbReference type="PANTHER" id="PTHR23138:SF142">
    <property type="entry name" value="RAN-BINDING PROTEIN 3B-RELATED"/>
    <property type="match status" value="1"/>
</dbReference>
<organism evidence="5 6">
    <name type="scientific">Stichopus japonicus</name>
    <name type="common">Sea cucumber</name>
    <dbReference type="NCBI Taxonomy" id="307972"/>
    <lineage>
        <taxon>Eukaryota</taxon>
        <taxon>Metazoa</taxon>
        <taxon>Echinodermata</taxon>
        <taxon>Eleutherozoa</taxon>
        <taxon>Echinozoa</taxon>
        <taxon>Holothuroidea</taxon>
        <taxon>Aspidochirotacea</taxon>
        <taxon>Aspidochirotida</taxon>
        <taxon>Stichopodidae</taxon>
        <taxon>Apostichopus</taxon>
    </lineage>
</organism>
<dbReference type="OrthoDB" id="185618at2759"/>
<feature type="region of interest" description="Disordered" evidence="3">
    <location>
        <begin position="173"/>
        <end position="241"/>
    </location>
</feature>
<name>A0A2G8KIT7_STIJA</name>
<sequence>MADQATVSVASNDNQTDNPKGTKRPLEDSSDTNAVKKQETEAVQSDIHEPSEDDKTTFRLNPPTLIHGVAKPAPKTEDEDSDGSKEKPFLRPSLFGSASSNPFLMAFSKSAADSTSEESESLQKEDESNTSEQADSEKRKVNFLKLSTGETDRDVGFGVFGTFSDSQLHTVDFSEKENAKGQNGDGQNYFLQFSQPAPKREEKKPKEEFKESKKGVSSTDKQKFVFGQNMNARVTSPSKQEGELQIAGQYVFGQNLSDRVKKEEIEQDTEQTETEQSAKSLAENAKELESAKEKSRVKFEEVQLFTGEEGEENVLQAQCKLHLFQVDKQAWVERGRGLLRLNDRVPSDYNEQMESRIIMRAQGSLRVLLNAKIWSEMIAEKVSTKNIRISAVDGDSGTVKIYLITHLTMLTRYFRHRLQNPGLKHRETTTKISMDEESNKEEEPDQAEDSSNTATCDSYEGNEGNEAEIKRQTAGKTQSEDSKTTSTTEVTSSSKDTSD</sequence>
<protein>
    <submittedName>
        <fullName evidence="5">Putative ran-binding protein 3</fullName>
    </submittedName>
</protein>
<evidence type="ECO:0000313" key="6">
    <source>
        <dbReference type="Proteomes" id="UP000230750"/>
    </source>
</evidence>
<comment type="caution">
    <text evidence="5">The sequence shown here is derived from an EMBL/GenBank/DDBJ whole genome shotgun (WGS) entry which is preliminary data.</text>
</comment>
<dbReference type="Pfam" id="PF00638">
    <property type="entry name" value="Ran_BP1"/>
    <property type="match status" value="1"/>
</dbReference>
<feature type="compositionally biased region" description="Polar residues" evidence="3">
    <location>
        <begin position="185"/>
        <end position="195"/>
    </location>
</feature>
<feature type="compositionally biased region" description="Polar residues" evidence="3">
    <location>
        <begin position="228"/>
        <end position="239"/>
    </location>
</feature>
<gene>
    <name evidence="5" type="ORF">BSL78_15213</name>
</gene>
<dbReference type="CDD" id="cd13180">
    <property type="entry name" value="RanBD_RanBP3"/>
    <property type="match status" value="1"/>
</dbReference>
<proteinExistence type="predicted"/>
<dbReference type="SMART" id="SM00160">
    <property type="entry name" value="RanBD"/>
    <property type="match status" value="1"/>
</dbReference>
<dbReference type="AlphaFoldDB" id="A0A2G8KIT7"/>
<keyword evidence="2" id="KW-0539">Nucleus</keyword>
<dbReference type="GO" id="GO:0005634">
    <property type="term" value="C:nucleus"/>
    <property type="evidence" value="ECO:0007669"/>
    <property type="project" value="UniProtKB-SubCell"/>
</dbReference>
<dbReference type="Gene3D" id="2.30.29.30">
    <property type="entry name" value="Pleckstrin-homology domain (PH domain)/Phosphotyrosine-binding domain (PTB)"/>
    <property type="match status" value="1"/>
</dbReference>
<evidence type="ECO:0000256" key="1">
    <source>
        <dbReference type="ARBA" id="ARBA00004123"/>
    </source>
</evidence>
<accession>A0A2G8KIT7</accession>
<feature type="compositionally biased region" description="Basic and acidic residues" evidence="3">
    <location>
        <begin position="34"/>
        <end position="57"/>
    </location>
</feature>
<dbReference type="PANTHER" id="PTHR23138">
    <property type="entry name" value="RAN BINDING PROTEIN"/>
    <property type="match status" value="1"/>
</dbReference>
<comment type="subcellular location">
    <subcellularLocation>
        <location evidence="1">Nucleus</location>
    </subcellularLocation>
</comment>
<dbReference type="EMBL" id="MRZV01000550">
    <property type="protein sequence ID" value="PIK47913.1"/>
    <property type="molecule type" value="Genomic_DNA"/>
</dbReference>
<feature type="region of interest" description="Disordered" evidence="3">
    <location>
        <begin position="262"/>
        <end position="284"/>
    </location>
</feature>
<evidence type="ECO:0000313" key="5">
    <source>
        <dbReference type="EMBL" id="PIK47913.1"/>
    </source>
</evidence>
<reference evidence="5 6" key="1">
    <citation type="journal article" date="2017" name="PLoS Biol.">
        <title>The sea cucumber genome provides insights into morphological evolution and visceral regeneration.</title>
        <authorList>
            <person name="Zhang X."/>
            <person name="Sun L."/>
            <person name="Yuan J."/>
            <person name="Sun Y."/>
            <person name="Gao Y."/>
            <person name="Zhang L."/>
            <person name="Li S."/>
            <person name="Dai H."/>
            <person name="Hamel J.F."/>
            <person name="Liu C."/>
            <person name="Yu Y."/>
            <person name="Liu S."/>
            <person name="Lin W."/>
            <person name="Guo K."/>
            <person name="Jin S."/>
            <person name="Xu P."/>
            <person name="Storey K.B."/>
            <person name="Huan P."/>
            <person name="Zhang T."/>
            <person name="Zhou Y."/>
            <person name="Zhang J."/>
            <person name="Lin C."/>
            <person name="Li X."/>
            <person name="Xing L."/>
            <person name="Huo D."/>
            <person name="Sun M."/>
            <person name="Wang L."/>
            <person name="Mercier A."/>
            <person name="Li F."/>
            <person name="Yang H."/>
            <person name="Xiang J."/>
        </authorList>
    </citation>
    <scope>NUCLEOTIDE SEQUENCE [LARGE SCALE GENOMIC DNA]</scope>
    <source>
        <strain evidence="5">Shaxun</strain>
        <tissue evidence="5">Muscle</tissue>
    </source>
</reference>
<dbReference type="InterPro" id="IPR011993">
    <property type="entry name" value="PH-like_dom_sf"/>
</dbReference>
<dbReference type="Proteomes" id="UP000230750">
    <property type="component" value="Unassembled WGS sequence"/>
</dbReference>
<evidence type="ECO:0000259" key="4">
    <source>
        <dbReference type="PROSITE" id="PS50196"/>
    </source>
</evidence>
<dbReference type="PROSITE" id="PS50196">
    <property type="entry name" value="RANBD1"/>
    <property type="match status" value="1"/>
</dbReference>
<feature type="region of interest" description="Disordered" evidence="3">
    <location>
        <begin position="1"/>
        <end position="144"/>
    </location>
</feature>
<dbReference type="SUPFAM" id="SSF50729">
    <property type="entry name" value="PH domain-like"/>
    <property type="match status" value="1"/>
</dbReference>
<keyword evidence="6" id="KW-1185">Reference proteome</keyword>
<feature type="compositionally biased region" description="Polar residues" evidence="3">
    <location>
        <begin position="1"/>
        <end position="19"/>
    </location>
</feature>
<dbReference type="InterPro" id="IPR045255">
    <property type="entry name" value="RanBP1-like"/>
</dbReference>
<feature type="compositionally biased region" description="Acidic residues" evidence="3">
    <location>
        <begin position="435"/>
        <end position="448"/>
    </location>
</feature>
<dbReference type="GO" id="GO:0006611">
    <property type="term" value="P:protein export from nucleus"/>
    <property type="evidence" value="ECO:0007669"/>
    <property type="project" value="TreeGrafter"/>
</dbReference>
<evidence type="ECO:0000256" key="3">
    <source>
        <dbReference type="SAM" id="MobiDB-lite"/>
    </source>
</evidence>
<dbReference type="STRING" id="307972.A0A2G8KIT7"/>
<evidence type="ECO:0000256" key="2">
    <source>
        <dbReference type="ARBA" id="ARBA00023242"/>
    </source>
</evidence>
<feature type="region of interest" description="Disordered" evidence="3">
    <location>
        <begin position="424"/>
        <end position="499"/>
    </location>
</feature>
<dbReference type="InterPro" id="IPR000156">
    <property type="entry name" value="Ran_bind_dom"/>
</dbReference>
<feature type="compositionally biased region" description="Basic and acidic residues" evidence="3">
    <location>
        <begin position="198"/>
        <end position="214"/>
    </location>
</feature>
<feature type="compositionally biased region" description="Low complexity" evidence="3">
    <location>
        <begin position="484"/>
        <end position="499"/>
    </location>
</feature>